<evidence type="ECO:0000256" key="1">
    <source>
        <dbReference type="ARBA" id="ARBA00022723"/>
    </source>
</evidence>
<dbReference type="PANTHER" id="PTHR22966:SF61">
    <property type="entry name" value="2-AMINOETHANETHIOL DIOXYGENASE"/>
    <property type="match status" value="1"/>
</dbReference>
<name>A0AAV2SRH1_MEGNR</name>
<evidence type="ECO:0000313" key="5">
    <source>
        <dbReference type="Proteomes" id="UP001497623"/>
    </source>
</evidence>
<evidence type="ECO:0008006" key="6">
    <source>
        <dbReference type="Google" id="ProtNLM"/>
    </source>
</evidence>
<dbReference type="AlphaFoldDB" id="A0AAV2SRH1"/>
<organism evidence="4 5">
    <name type="scientific">Meganyctiphanes norvegica</name>
    <name type="common">Northern krill</name>
    <name type="synonym">Thysanopoda norvegica</name>
    <dbReference type="NCBI Taxonomy" id="48144"/>
    <lineage>
        <taxon>Eukaryota</taxon>
        <taxon>Metazoa</taxon>
        <taxon>Ecdysozoa</taxon>
        <taxon>Arthropoda</taxon>
        <taxon>Crustacea</taxon>
        <taxon>Multicrustacea</taxon>
        <taxon>Malacostraca</taxon>
        <taxon>Eumalacostraca</taxon>
        <taxon>Eucarida</taxon>
        <taxon>Euphausiacea</taxon>
        <taxon>Euphausiidae</taxon>
        <taxon>Meganyctiphanes</taxon>
    </lineage>
</organism>
<proteinExistence type="predicted"/>
<keyword evidence="3" id="KW-0408">Iron</keyword>
<dbReference type="Gene3D" id="2.60.120.10">
    <property type="entry name" value="Jelly Rolls"/>
    <property type="match status" value="1"/>
</dbReference>
<keyword evidence="5" id="KW-1185">Reference proteome</keyword>
<keyword evidence="1" id="KW-0479">Metal-binding</keyword>
<dbReference type="GO" id="GO:0046872">
    <property type="term" value="F:metal ion binding"/>
    <property type="evidence" value="ECO:0007669"/>
    <property type="project" value="UniProtKB-KW"/>
</dbReference>
<accession>A0AAV2SRH1</accession>
<gene>
    <name evidence="4" type="ORF">MNOR_LOCUS39982</name>
</gene>
<dbReference type="InterPro" id="IPR011051">
    <property type="entry name" value="RmlC_Cupin_sf"/>
</dbReference>
<keyword evidence="2" id="KW-0560">Oxidoreductase</keyword>
<evidence type="ECO:0000256" key="2">
    <source>
        <dbReference type="ARBA" id="ARBA00023002"/>
    </source>
</evidence>
<evidence type="ECO:0000313" key="4">
    <source>
        <dbReference type="EMBL" id="CAL4234479.1"/>
    </source>
</evidence>
<dbReference type="SUPFAM" id="SSF51182">
    <property type="entry name" value="RmlC-like cupins"/>
    <property type="match status" value="1"/>
</dbReference>
<dbReference type="GO" id="GO:0005739">
    <property type="term" value="C:mitochondrion"/>
    <property type="evidence" value="ECO:0007669"/>
    <property type="project" value="TreeGrafter"/>
</dbReference>
<dbReference type="GO" id="GO:0016702">
    <property type="term" value="F:oxidoreductase activity, acting on single donors with incorporation of molecular oxygen, incorporation of two atoms of oxygen"/>
    <property type="evidence" value="ECO:0007669"/>
    <property type="project" value="InterPro"/>
</dbReference>
<sequence>MTSLIQKIGKLAIQTFRRDQSLTKSTFNTKYAELSVLVNDLTSQEVNLSDELVADSGKDFTAGRDGAPVIYMQLYEDLDVNICMFILKRGVRLPLHDHPGMYGLLKVVHGKVAIQSYSITGSKADPKHLESASIMPAKKHTVEYITAEDNVCLLTPENQNLHSISAVDGPAAFLDILAPPYGSERDCHYFQEVESSDIIPELEGSNIVFLAKIPSPSDFWCDQADYKGPHLDASVLHHNGS</sequence>
<dbReference type="Proteomes" id="UP001497623">
    <property type="component" value="Unassembled WGS sequence"/>
</dbReference>
<comment type="caution">
    <text evidence="4">The sequence shown here is derived from an EMBL/GenBank/DDBJ whole genome shotgun (WGS) entry which is preliminary data.</text>
</comment>
<evidence type="ECO:0000256" key="3">
    <source>
        <dbReference type="ARBA" id="ARBA00023004"/>
    </source>
</evidence>
<reference evidence="4 5" key="1">
    <citation type="submission" date="2024-05" db="EMBL/GenBank/DDBJ databases">
        <authorList>
            <person name="Wallberg A."/>
        </authorList>
    </citation>
    <scope>NUCLEOTIDE SEQUENCE [LARGE SCALE GENOMIC DNA]</scope>
</reference>
<dbReference type="InterPro" id="IPR012864">
    <property type="entry name" value="PCO/ADO"/>
</dbReference>
<protein>
    <recommendedName>
        <fullName evidence="6">2-aminoethanethiol dioxygenase</fullName>
    </recommendedName>
</protein>
<dbReference type="EMBL" id="CAXKWB010112888">
    <property type="protein sequence ID" value="CAL4234479.1"/>
    <property type="molecule type" value="Genomic_DNA"/>
</dbReference>
<dbReference type="InterPro" id="IPR014710">
    <property type="entry name" value="RmlC-like_jellyroll"/>
</dbReference>
<dbReference type="Pfam" id="PF07847">
    <property type="entry name" value="PCO_ADO"/>
    <property type="match status" value="1"/>
</dbReference>
<dbReference type="CDD" id="cd20289">
    <property type="entry name" value="cupin_ADO"/>
    <property type="match status" value="1"/>
</dbReference>
<dbReference type="PANTHER" id="PTHR22966">
    <property type="entry name" value="2-AMINOETHANETHIOL DIOXYGENASE"/>
    <property type="match status" value="1"/>
</dbReference>